<protein>
    <recommendedName>
        <fullName evidence="4">Glutamyl-tRNA reductase</fullName>
        <shortName evidence="4">GluTR</shortName>
        <ecNumber evidence="4">1.2.1.70</ecNumber>
    </recommendedName>
</protein>
<dbReference type="HAMAP" id="MF_00087">
    <property type="entry name" value="Glu_tRNA_reductase"/>
    <property type="match status" value="1"/>
</dbReference>
<comment type="similarity">
    <text evidence="4">Belongs to the glutamyl-tRNA reductase family.</text>
</comment>
<dbReference type="InterPro" id="IPR006151">
    <property type="entry name" value="Shikm_DH/Glu-tRNA_Rdtase"/>
</dbReference>
<dbReference type="PROSITE" id="PS00747">
    <property type="entry name" value="GLUTR"/>
    <property type="match status" value="1"/>
</dbReference>
<comment type="miscellaneous">
    <text evidence="4">During catalysis, the active site Cys acts as a nucleophile attacking the alpha-carbonyl group of tRNA-bound glutamate with the formation of a thioester intermediate between enzyme and glutamate, and the concomitant release of tRNA(Glu). The thioester intermediate is finally reduced by direct hydride transfer from NADPH, to form the product GSA.</text>
</comment>
<dbReference type="EMBL" id="JACOPK010000001">
    <property type="protein sequence ID" value="MBC5694346.1"/>
    <property type="molecule type" value="Genomic_DNA"/>
</dbReference>
<feature type="binding site" evidence="4">
    <location>
        <begin position="185"/>
        <end position="190"/>
    </location>
    <ligand>
        <name>NADP(+)</name>
        <dbReference type="ChEBI" id="CHEBI:58349"/>
    </ligand>
</feature>
<feature type="site" description="Important for activity" evidence="4">
    <location>
        <position position="95"/>
    </location>
</feature>
<keyword evidence="3 4" id="KW-0627">Porphyrin biosynthesis</keyword>
<dbReference type="PANTHER" id="PTHR43013">
    <property type="entry name" value="GLUTAMYL-TRNA REDUCTASE"/>
    <property type="match status" value="1"/>
</dbReference>
<dbReference type="EC" id="1.2.1.70" evidence="4"/>
<dbReference type="Proteomes" id="UP000641741">
    <property type="component" value="Unassembled WGS sequence"/>
</dbReference>
<evidence type="ECO:0000313" key="7">
    <source>
        <dbReference type="EMBL" id="MBC5694346.1"/>
    </source>
</evidence>
<keyword evidence="1 4" id="KW-0521">NADP</keyword>
<dbReference type="Pfam" id="PF01488">
    <property type="entry name" value="Shikimate_DH"/>
    <property type="match status" value="1"/>
</dbReference>
<dbReference type="Pfam" id="PF05201">
    <property type="entry name" value="GlutR_N"/>
    <property type="match status" value="1"/>
</dbReference>
<comment type="catalytic activity">
    <reaction evidence="4">
        <text>(S)-4-amino-5-oxopentanoate + tRNA(Glu) + NADP(+) = L-glutamyl-tRNA(Glu) + NADPH + H(+)</text>
        <dbReference type="Rhea" id="RHEA:12344"/>
        <dbReference type="Rhea" id="RHEA-COMP:9663"/>
        <dbReference type="Rhea" id="RHEA-COMP:9680"/>
        <dbReference type="ChEBI" id="CHEBI:15378"/>
        <dbReference type="ChEBI" id="CHEBI:57501"/>
        <dbReference type="ChEBI" id="CHEBI:57783"/>
        <dbReference type="ChEBI" id="CHEBI:58349"/>
        <dbReference type="ChEBI" id="CHEBI:78442"/>
        <dbReference type="ChEBI" id="CHEBI:78520"/>
        <dbReference type="EC" id="1.2.1.70"/>
    </reaction>
</comment>
<evidence type="ECO:0000256" key="3">
    <source>
        <dbReference type="ARBA" id="ARBA00023244"/>
    </source>
</evidence>
<feature type="binding site" evidence="4">
    <location>
        <position position="116"/>
    </location>
    <ligand>
        <name>substrate</name>
    </ligand>
</feature>
<comment type="domain">
    <text evidence="4">Possesses an unusual extended V-shaped dimeric structure with each monomer consisting of three distinct domains arranged along a curved 'spinal' alpha-helix. The N-terminal catalytic domain specifically recognizes the glutamate moiety of the substrate. The second domain is the NADPH-binding domain, and the third C-terminal domain is responsible for dimerization.</text>
</comment>
<dbReference type="SUPFAM" id="SSF69742">
    <property type="entry name" value="Glutamyl tRNA-reductase catalytic, N-terminal domain"/>
    <property type="match status" value="1"/>
</dbReference>
<feature type="binding site" evidence="4">
    <location>
        <position position="105"/>
    </location>
    <ligand>
        <name>substrate</name>
    </ligand>
</feature>
<dbReference type="InterPro" id="IPR018214">
    <property type="entry name" value="GluRdtase_CS"/>
</dbReference>
<dbReference type="Gene3D" id="3.30.460.30">
    <property type="entry name" value="Glutamyl-tRNA reductase, N-terminal domain"/>
    <property type="match status" value="1"/>
</dbReference>
<keyword evidence="8" id="KW-1185">Reference proteome</keyword>
<dbReference type="CDD" id="cd05213">
    <property type="entry name" value="NAD_bind_Glutamyl_tRNA_reduct"/>
    <property type="match status" value="1"/>
</dbReference>
<sequence>MKLCMAGIDHVSAALEQREKLSLVRGQVQAVLPRIAEQTGCAAVLLATCSRTELYLHAEGERVLPDAAEVLCEAAGAPACRPFLVQRTGGEAVRHLMQVSAGMQSQIFGDDQIVSQVKDAAALARELKTADAVLDTLFRRAVTAGKRVRTETRLTGVPASAAQAGVRRAERFFGTLAGKRAVVIGNGEMGRLAARALVEAGCAVTVTLRTYRHGETVVPQGCATVPYERRMERIEGADLVVSATTSPHFTLTAEQTAALSHPPRLLLDLAMPRDIESAAASGHTALFNLDDLGELGDADNAARETALRILDEETREFFAWLNYRAALPLIAQLKSAVASRVRHIRDYDALVADGDAETLAELAANRAVELVLGGMKQKIDVETMKACLEHIGKGSGR</sequence>
<organism evidence="7 8">
    <name type="scientific">Agathobaculum hominis</name>
    <dbReference type="NCBI Taxonomy" id="2763014"/>
    <lineage>
        <taxon>Bacteria</taxon>
        <taxon>Bacillati</taxon>
        <taxon>Bacillota</taxon>
        <taxon>Clostridia</taxon>
        <taxon>Eubacteriales</taxon>
        <taxon>Butyricicoccaceae</taxon>
        <taxon>Agathobaculum</taxon>
    </lineage>
</organism>
<feature type="active site" description="Nucleophile" evidence="4">
    <location>
        <position position="49"/>
    </location>
</feature>
<dbReference type="NCBIfam" id="TIGR01035">
    <property type="entry name" value="hemA"/>
    <property type="match status" value="1"/>
</dbReference>
<keyword evidence="2 4" id="KW-0560">Oxidoreductase</keyword>
<dbReference type="InterPro" id="IPR015895">
    <property type="entry name" value="4pyrrol_synth_GluRdtase_N"/>
</dbReference>
<comment type="function">
    <text evidence="4">Catalyzes the NADPH-dependent reduction of glutamyl-tRNA(Glu) to glutamate 1-semialdehyde (GSA).</text>
</comment>
<dbReference type="InterPro" id="IPR036343">
    <property type="entry name" value="GluRdtase_N_sf"/>
</dbReference>
<dbReference type="PIRSF" id="PIRSF000445">
    <property type="entry name" value="4pyrrol_synth_GluRdtase"/>
    <property type="match status" value="1"/>
</dbReference>
<dbReference type="InterPro" id="IPR036291">
    <property type="entry name" value="NAD(P)-bd_dom_sf"/>
</dbReference>
<dbReference type="GO" id="GO:0008883">
    <property type="term" value="F:glutamyl-tRNA reductase activity"/>
    <property type="evidence" value="ECO:0007669"/>
    <property type="project" value="UniProtKB-EC"/>
</dbReference>
<evidence type="ECO:0000259" key="5">
    <source>
        <dbReference type="Pfam" id="PF01488"/>
    </source>
</evidence>
<proteinExistence type="inferred from homology"/>
<name>A0ABR7GJ57_9FIRM</name>
<dbReference type="SUPFAM" id="SSF51735">
    <property type="entry name" value="NAD(P)-binding Rossmann-fold domains"/>
    <property type="match status" value="1"/>
</dbReference>
<gene>
    <name evidence="4 7" type="primary">hemA</name>
    <name evidence="7" type="ORF">H8S02_00030</name>
</gene>
<evidence type="ECO:0000313" key="8">
    <source>
        <dbReference type="Proteomes" id="UP000641741"/>
    </source>
</evidence>
<comment type="pathway">
    <text evidence="4">Porphyrin-containing compound metabolism; protoporphyrin-IX biosynthesis; 5-aminolevulinate from L-glutamyl-tRNA(Glu): step 1/2.</text>
</comment>
<feature type="domain" description="Glutamyl-tRNA reductase N-terminal" evidence="6">
    <location>
        <begin position="7"/>
        <end position="152"/>
    </location>
</feature>
<accession>A0ABR7GJ57</accession>
<evidence type="ECO:0000256" key="4">
    <source>
        <dbReference type="HAMAP-Rule" id="MF_00087"/>
    </source>
</evidence>
<feature type="domain" description="Quinate/shikimate 5-dehydrogenase/glutamyl-tRNA reductase" evidence="5">
    <location>
        <begin position="169"/>
        <end position="294"/>
    </location>
</feature>
<comment type="subunit">
    <text evidence="4">Homodimer.</text>
</comment>
<evidence type="ECO:0000259" key="6">
    <source>
        <dbReference type="Pfam" id="PF05201"/>
    </source>
</evidence>
<dbReference type="PANTHER" id="PTHR43013:SF1">
    <property type="entry name" value="GLUTAMYL-TRNA REDUCTASE"/>
    <property type="match status" value="1"/>
</dbReference>
<evidence type="ECO:0000256" key="2">
    <source>
        <dbReference type="ARBA" id="ARBA00023002"/>
    </source>
</evidence>
<feature type="binding site" evidence="4">
    <location>
        <begin position="110"/>
        <end position="112"/>
    </location>
    <ligand>
        <name>substrate</name>
    </ligand>
</feature>
<dbReference type="RefSeq" id="WP_186968686.1">
    <property type="nucleotide sequence ID" value="NZ_JACOPK010000001.1"/>
</dbReference>
<dbReference type="Gene3D" id="3.40.50.720">
    <property type="entry name" value="NAD(P)-binding Rossmann-like Domain"/>
    <property type="match status" value="1"/>
</dbReference>
<comment type="caution">
    <text evidence="7">The sequence shown here is derived from an EMBL/GenBank/DDBJ whole genome shotgun (WGS) entry which is preliminary data.</text>
</comment>
<feature type="binding site" evidence="4">
    <location>
        <begin position="48"/>
        <end position="51"/>
    </location>
    <ligand>
        <name>substrate</name>
    </ligand>
</feature>
<dbReference type="InterPro" id="IPR000343">
    <property type="entry name" value="4pyrrol_synth_GluRdtase"/>
</dbReference>
<reference evidence="7 8" key="1">
    <citation type="submission" date="2020-08" db="EMBL/GenBank/DDBJ databases">
        <title>Genome public.</title>
        <authorList>
            <person name="Liu C."/>
            <person name="Sun Q."/>
        </authorList>
    </citation>
    <scope>NUCLEOTIDE SEQUENCE [LARGE SCALE GENOMIC DNA]</scope>
    <source>
        <strain evidence="7 8">M2</strain>
    </source>
</reference>
<evidence type="ECO:0000256" key="1">
    <source>
        <dbReference type="ARBA" id="ARBA00022857"/>
    </source>
</evidence>